<evidence type="ECO:0000313" key="3">
    <source>
        <dbReference type="EMBL" id="KAF2070816.1"/>
    </source>
</evidence>
<dbReference type="Pfam" id="PF16113">
    <property type="entry name" value="ECH_2"/>
    <property type="match status" value="1"/>
</dbReference>
<dbReference type="Gene3D" id="3.90.226.10">
    <property type="entry name" value="2-enoyl-CoA Hydratase, Chain A, domain 1"/>
    <property type="match status" value="1"/>
</dbReference>
<dbReference type="PANTHER" id="PTHR43176">
    <property type="entry name" value="3-HYDROXYISOBUTYRYL-COA HYDROLASE-RELATED"/>
    <property type="match status" value="1"/>
</dbReference>
<organism evidence="3 4">
    <name type="scientific">Polysphondylium violaceum</name>
    <dbReference type="NCBI Taxonomy" id="133409"/>
    <lineage>
        <taxon>Eukaryota</taxon>
        <taxon>Amoebozoa</taxon>
        <taxon>Evosea</taxon>
        <taxon>Eumycetozoa</taxon>
        <taxon>Dictyostelia</taxon>
        <taxon>Dictyosteliales</taxon>
        <taxon>Dictyosteliaceae</taxon>
        <taxon>Polysphondylium</taxon>
    </lineage>
</organism>
<dbReference type="EMBL" id="AJWJ01000443">
    <property type="protein sequence ID" value="KAF2070816.1"/>
    <property type="molecule type" value="Genomic_DNA"/>
</dbReference>
<dbReference type="GO" id="GO:0003860">
    <property type="term" value="F:3-hydroxyisobutyryl-CoA hydrolase activity"/>
    <property type="evidence" value="ECO:0007669"/>
    <property type="project" value="InterPro"/>
</dbReference>
<reference evidence="3" key="1">
    <citation type="submission" date="2020-01" db="EMBL/GenBank/DDBJ databases">
        <title>Development of genomics and gene disruption for Polysphondylium violaceum indicates a role for the polyketide synthase stlB in stalk morphogenesis.</title>
        <authorList>
            <person name="Narita B."/>
            <person name="Kawabe Y."/>
            <person name="Kin K."/>
            <person name="Saito T."/>
            <person name="Gibbs R."/>
            <person name="Kuspa A."/>
            <person name="Muzny D."/>
            <person name="Queller D."/>
            <person name="Richards S."/>
            <person name="Strassman J."/>
            <person name="Sucgang R."/>
            <person name="Worley K."/>
            <person name="Schaap P."/>
        </authorList>
    </citation>
    <scope>NUCLEOTIDE SEQUENCE</scope>
    <source>
        <strain evidence="3">QSvi11</strain>
    </source>
</reference>
<dbReference type="NCBIfam" id="NF004127">
    <property type="entry name" value="PRK05617.1"/>
    <property type="match status" value="1"/>
</dbReference>
<dbReference type="CDD" id="cd06558">
    <property type="entry name" value="crotonase-like"/>
    <property type="match status" value="1"/>
</dbReference>
<feature type="domain" description="Enoyl-CoA hydratase/isomerase" evidence="2">
    <location>
        <begin position="75"/>
        <end position="403"/>
    </location>
</feature>
<dbReference type="InterPro" id="IPR029045">
    <property type="entry name" value="ClpP/crotonase-like_dom_sf"/>
</dbReference>
<accession>A0A8J4UQK7</accession>
<dbReference type="InterPro" id="IPR032259">
    <property type="entry name" value="HIBYL-CoA-H"/>
</dbReference>
<sequence length="425" mass="48524">MDKTIKRIHSIGSHLVPSSVTNVIKYSLSQQDKGKDFYQPTENDLQKLYKYQESQEKLHEKEPFYVERFENKTMLLTLNRPKQLNVLNTFLFVNLNKRFQFFRDNADLSLMIIKGSGRAYCAGGDIKELSIQTREIGPLFPRYFFSKEYNLDYTAATINKPRVAFWDGISMGGGLGISIHSNFRIVTEKTIWAMPEVSIGLFPDVGASYFLSRLQKDAIANYIAITGKNLTGADCLHFGVATHYVESSKLAELEQKLIALVNGNDSNMVESIINQYASQPSTPAPLLKDWPLISKCFSNRFNSIEEIIEAIEGTNSEWGKDILTLIRKKSPTSVKIAFRQIKEGGLKSLEDCFFMEYRLAIRSLSNNEFIEGVRSVVIDKDQKPKWDPSTLEEVSDEYIDHYFSNLPEFAEFPIHNHSIYLPKSN</sequence>
<dbReference type="OrthoDB" id="1737613at2759"/>
<keyword evidence="4" id="KW-1185">Reference proteome</keyword>
<evidence type="ECO:0000256" key="1">
    <source>
        <dbReference type="ARBA" id="ARBA00022801"/>
    </source>
</evidence>
<dbReference type="AlphaFoldDB" id="A0A8J4UQK7"/>
<dbReference type="GO" id="GO:0006574">
    <property type="term" value="P:L-valine catabolic process"/>
    <property type="evidence" value="ECO:0007669"/>
    <property type="project" value="TreeGrafter"/>
</dbReference>
<evidence type="ECO:0000313" key="4">
    <source>
        <dbReference type="Proteomes" id="UP000695562"/>
    </source>
</evidence>
<dbReference type="InterPro" id="IPR045004">
    <property type="entry name" value="ECH_dom"/>
</dbReference>
<evidence type="ECO:0000259" key="2">
    <source>
        <dbReference type="Pfam" id="PF16113"/>
    </source>
</evidence>
<proteinExistence type="predicted"/>
<dbReference type="PANTHER" id="PTHR43176:SF9">
    <property type="entry name" value="ENOYL-COA HYDRATASE_ISOMERASE DOMAIN-CONTAINING PROTEIN"/>
    <property type="match status" value="1"/>
</dbReference>
<dbReference type="Proteomes" id="UP000695562">
    <property type="component" value="Unassembled WGS sequence"/>
</dbReference>
<dbReference type="SUPFAM" id="SSF52096">
    <property type="entry name" value="ClpP/crotonase"/>
    <property type="match status" value="1"/>
</dbReference>
<dbReference type="GO" id="GO:0005739">
    <property type="term" value="C:mitochondrion"/>
    <property type="evidence" value="ECO:0007669"/>
    <property type="project" value="TreeGrafter"/>
</dbReference>
<dbReference type="FunFam" id="3.90.226.10:FF:000080">
    <property type="entry name" value="3-hydroxyisobutyryl-CoA hydrolase, mitochondrial"/>
    <property type="match status" value="1"/>
</dbReference>
<comment type="caution">
    <text evidence="3">The sequence shown here is derived from an EMBL/GenBank/DDBJ whole genome shotgun (WGS) entry which is preliminary data.</text>
</comment>
<name>A0A8J4UQK7_9MYCE</name>
<protein>
    <recommendedName>
        <fullName evidence="2">Enoyl-CoA hydratase/isomerase domain-containing protein</fullName>
    </recommendedName>
</protein>
<keyword evidence="1" id="KW-0378">Hydrolase</keyword>
<gene>
    <name evidence="3" type="ORF">CYY_007863</name>
</gene>